<dbReference type="Proteomes" id="UP000198984">
    <property type="component" value="Unassembled WGS sequence"/>
</dbReference>
<gene>
    <name evidence="5" type="ORF">SAMN04488505_102370</name>
</gene>
<accession>A0A1H7QJJ5</accession>
<dbReference type="SMART" id="SM00345">
    <property type="entry name" value="HTH_GNTR"/>
    <property type="match status" value="1"/>
</dbReference>
<dbReference type="STRING" id="573321.SAMN04488505_102370"/>
<dbReference type="RefSeq" id="WP_089909499.1">
    <property type="nucleotide sequence ID" value="NZ_FOBB01000002.1"/>
</dbReference>
<feature type="domain" description="HTH gntR-type" evidence="4">
    <location>
        <begin position="12"/>
        <end position="80"/>
    </location>
</feature>
<keyword evidence="2" id="KW-0238">DNA-binding</keyword>
<dbReference type="GO" id="GO:0003700">
    <property type="term" value="F:DNA-binding transcription factor activity"/>
    <property type="evidence" value="ECO:0007669"/>
    <property type="project" value="InterPro"/>
</dbReference>
<dbReference type="Gene3D" id="1.10.10.10">
    <property type="entry name" value="Winged helix-like DNA-binding domain superfamily/Winged helix DNA-binding domain"/>
    <property type="match status" value="1"/>
</dbReference>
<keyword evidence="3" id="KW-0804">Transcription</keyword>
<dbReference type="InterPro" id="IPR036390">
    <property type="entry name" value="WH_DNA-bd_sf"/>
</dbReference>
<evidence type="ECO:0000313" key="5">
    <source>
        <dbReference type="EMBL" id="SEL48290.1"/>
    </source>
</evidence>
<dbReference type="InterPro" id="IPR000524">
    <property type="entry name" value="Tscrpt_reg_HTH_GntR"/>
</dbReference>
<keyword evidence="6" id="KW-1185">Reference proteome</keyword>
<evidence type="ECO:0000256" key="3">
    <source>
        <dbReference type="ARBA" id="ARBA00023163"/>
    </source>
</evidence>
<dbReference type="PANTHER" id="PTHR38445">
    <property type="entry name" value="HTH-TYPE TRANSCRIPTIONAL REPRESSOR YTRA"/>
    <property type="match status" value="1"/>
</dbReference>
<evidence type="ECO:0000313" key="6">
    <source>
        <dbReference type="Proteomes" id="UP000198984"/>
    </source>
</evidence>
<proteinExistence type="predicted"/>
<evidence type="ECO:0000259" key="4">
    <source>
        <dbReference type="PROSITE" id="PS50949"/>
    </source>
</evidence>
<sequence>MKPLHIDTNSKVPVYLQIVDSIMAAVRDGDLRRDEQIPSINEFSEQYLLSRGTVEKAYKELRDKKVILSVKGKGYFIYRTDVNMPLRVLLLFNKISNYKKQIYNAFVKTLGEGVFVDLHIHHSNVQLFDSLISNHLGDYDHYVIMPHFYEQPERVLQIIRQIPEQQLVLLDKDLPELGGRYAGVFQNFEKDIYEALYEALPSLKKYNSLVFVNPGNIMPYPPEIRKGFQYFCRMHDFNFSVMEDGLEMTAPVKAGQAFIVIEETDLVNLVKICRNNALAIGKDVGIVSYNETLLKEVLLDGITVISTDHEQMGITAAQMILEKGTERVKNPFKLILRNSL</sequence>
<dbReference type="CDD" id="cd07377">
    <property type="entry name" value="WHTH_GntR"/>
    <property type="match status" value="1"/>
</dbReference>
<dbReference type="InterPro" id="IPR046335">
    <property type="entry name" value="LacI/GalR-like_sensor"/>
</dbReference>
<dbReference type="SUPFAM" id="SSF53822">
    <property type="entry name" value="Periplasmic binding protein-like I"/>
    <property type="match status" value="1"/>
</dbReference>
<dbReference type="Pfam" id="PF13377">
    <property type="entry name" value="Peripla_BP_3"/>
    <property type="match status" value="1"/>
</dbReference>
<organism evidence="5 6">
    <name type="scientific">Chitinophaga rupis</name>
    <dbReference type="NCBI Taxonomy" id="573321"/>
    <lineage>
        <taxon>Bacteria</taxon>
        <taxon>Pseudomonadati</taxon>
        <taxon>Bacteroidota</taxon>
        <taxon>Chitinophagia</taxon>
        <taxon>Chitinophagales</taxon>
        <taxon>Chitinophagaceae</taxon>
        <taxon>Chitinophaga</taxon>
    </lineage>
</organism>
<evidence type="ECO:0000256" key="1">
    <source>
        <dbReference type="ARBA" id="ARBA00023015"/>
    </source>
</evidence>
<evidence type="ECO:0000256" key="2">
    <source>
        <dbReference type="ARBA" id="ARBA00023125"/>
    </source>
</evidence>
<dbReference type="PROSITE" id="PS50949">
    <property type="entry name" value="HTH_GNTR"/>
    <property type="match status" value="1"/>
</dbReference>
<name>A0A1H7QJJ5_9BACT</name>
<dbReference type="PANTHER" id="PTHR38445:SF10">
    <property type="entry name" value="GNTR-FAMILY TRANSCRIPTIONAL REGULATOR"/>
    <property type="match status" value="1"/>
</dbReference>
<reference evidence="5 6" key="1">
    <citation type="submission" date="2016-10" db="EMBL/GenBank/DDBJ databases">
        <authorList>
            <person name="de Groot N.N."/>
        </authorList>
    </citation>
    <scope>NUCLEOTIDE SEQUENCE [LARGE SCALE GENOMIC DNA]</scope>
    <source>
        <strain evidence="5 6">DSM 21039</strain>
    </source>
</reference>
<dbReference type="InterPro" id="IPR028082">
    <property type="entry name" value="Peripla_BP_I"/>
</dbReference>
<dbReference type="Gene3D" id="3.40.50.2300">
    <property type="match status" value="2"/>
</dbReference>
<dbReference type="AlphaFoldDB" id="A0A1H7QJJ5"/>
<dbReference type="InterPro" id="IPR036388">
    <property type="entry name" value="WH-like_DNA-bd_sf"/>
</dbReference>
<dbReference type="EMBL" id="FOBB01000002">
    <property type="protein sequence ID" value="SEL48290.1"/>
    <property type="molecule type" value="Genomic_DNA"/>
</dbReference>
<keyword evidence="1" id="KW-0805">Transcription regulation</keyword>
<dbReference type="SUPFAM" id="SSF46785">
    <property type="entry name" value="Winged helix' DNA-binding domain"/>
    <property type="match status" value="1"/>
</dbReference>
<dbReference type="Pfam" id="PF00392">
    <property type="entry name" value="GntR"/>
    <property type="match status" value="1"/>
</dbReference>
<protein>
    <submittedName>
        <fullName evidence="5">Transcriptional regulator, GntR family</fullName>
    </submittedName>
</protein>
<dbReference type="OrthoDB" id="742238at2"/>
<dbReference type="GO" id="GO:0003677">
    <property type="term" value="F:DNA binding"/>
    <property type="evidence" value="ECO:0007669"/>
    <property type="project" value="UniProtKB-KW"/>
</dbReference>